<dbReference type="InterPro" id="IPR029039">
    <property type="entry name" value="Flavoprotein-like_sf"/>
</dbReference>
<evidence type="ECO:0000313" key="3">
    <source>
        <dbReference type="Proteomes" id="UP001595796"/>
    </source>
</evidence>
<dbReference type="Gene3D" id="3.40.50.360">
    <property type="match status" value="1"/>
</dbReference>
<keyword evidence="2" id="KW-0560">Oxidoreductase</keyword>
<reference evidence="3" key="1">
    <citation type="journal article" date="2019" name="Int. J. Syst. Evol. Microbiol.">
        <title>The Global Catalogue of Microorganisms (GCM) 10K type strain sequencing project: providing services to taxonomists for standard genome sequencing and annotation.</title>
        <authorList>
            <consortium name="The Broad Institute Genomics Platform"/>
            <consortium name="The Broad Institute Genome Sequencing Center for Infectious Disease"/>
            <person name="Wu L."/>
            <person name="Ma J."/>
        </authorList>
    </citation>
    <scope>NUCLEOTIDE SEQUENCE [LARGE SCALE GENOMIC DNA]</scope>
    <source>
        <strain evidence="3">CGMCC 1.16444</strain>
    </source>
</reference>
<feature type="domain" description="NADPH-dependent FMN reductase-like" evidence="1">
    <location>
        <begin position="6"/>
        <end position="149"/>
    </location>
</feature>
<organism evidence="2 3">
    <name type="scientific">Flaviflagellibacter deserti</name>
    <dbReference type="NCBI Taxonomy" id="2267266"/>
    <lineage>
        <taxon>Bacteria</taxon>
        <taxon>Pseudomonadati</taxon>
        <taxon>Pseudomonadota</taxon>
        <taxon>Alphaproteobacteria</taxon>
        <taxon>Hyphomicrobiales</taxon>
        <taxon>Flaviflagellibacter</taxon>
    </lineage>
</organism>
<dbReference type="Pfam" id="PF03358">
    <property type="entry name" value="FMN_red"/>
    <property type="match status" value="1"/>
</dbReference>
<dbReference type="RefSeq" id="WP_114958297.1">
    <property type="nucleotide sequence ID" value="NZ_JBHSJF010000008.1"/>
</dbReference>
<dbReference type="Proteomes" id="UP001595796">
    <property type="component" value="Unassembled WGS sequence"/>
</dbReference>
<protein>
    <submittedName>
        <fullName evidence="2">NADPH-dependent FMN reductase</fullName>
        <ecNumber evidence="2">1.-.-.-</ecNumber>
    </submittedName>
</protein>
<dbReference type="InterPro" id="IPR050712">
    <property type="entry name" value="NAD(P)H-dep_reductase"/>
</dbReference>
<comment type="caution">
    <text evidence="2">The sequence shown here is derived from an EMBL/GenBank/DDBJ whole genome shotgun (WGS) entry which is preliminary data.</text>
</comment>
<sequence length="183" mass="19633">MAKHVVGVVVGSAHRGSINQKVATALEKLADGQVRFKQIQIDDLPMFSQDLEGAVPESVERLRREVKGVDGLLFVTPEYNRSLPPLLTNAIAWASRPYGHNVWAGKPAAIMGASIGPIRTANAQAHLKTILGYLDVRLIGQPEVYIHFQPELVADDGTIADAGLRGVLEAKIAALAGWVAKLA</sequence>
<dbReference type="EC" id="1.-.-.-" evidence="2"/>
<evidence type="ECO:0000259" key="1">
    <source>
        <dbReference type="Pfam" id="PF03358"/>
    </source>
</evidence>
<dbReference type="PANTHER" id="PTHR30543">
    <property type="entry name" value="CHROMATE REDUCTASE"/>
    <property type="match status" value="1"/>
</dbReference>
<dbReference type="SUPFAM" id="SSF52218">
    <property type="entry name" value="Flavoproteins"/>
    <property type="match status" value="1"/>
</dbReference>
<gene>
    <name evidence="2" type="ORF">ACFPFW_15750</name>
</gene>
<dbReference type="PANTHER" id="PTHR30543:SF21">
    <property type="entry name" value="NAD(P)H-DEPENDENT FMN REDUCTASE LOT6"/>
    <property type="match status" value="1"/>
</dbReference>
<proteinExistence type="predicted"/>
<dbReference type="InterPro" id="IPR005025">
    <property type="entry name" value="FMN_Rdtase-like_dom"/>
</dbReference>
<dbReference type="EMBL" id="JBHSJF010000008">
    <property type="protein sequence ID" value="MFC5069472.1"/>
    <property type="molecule type" value="Genomic_DNA"/>
</dbReference>
<keyword evidence="3" id="KW-1185">Reference proteome</keyword>
<name>A0ABV9Z4F9_9HYPH</name>
<evidence type="ECO:0000313" key="2">
    <source>
        <dbReference type="EMBL" id="MFC5069472.1"/>
    </source>
</evidence>
<accession>A0ABV9Z4F9</accession>
<dbReference type="GO" id="GO:0016491">
    <property type="term" value="F:oxidoreductase activity"/>
    <property type="evidence" value="ECO:0007669"/>
    <property type="project" value="UniProtKB-KW"/>
</dbReference>